<organism evidence="3 4">
    <name type="scientific">Piscinibacter koreensis</name>
    <dbReference type="NCBI Taxonomy" id="2742824"/>
    <lineage>
        <taxon>Bacteria</taxon>
        <taxon>Pseudomonadati</taxon>
        <taxon>Pseudomonadota</taxon>
        <taxon>Betaproteobacteria</taxon>
        <taxon>Burkholderiales</taxon>
        <taxon>Sphaerotilaceae</taxon>
        <taxon>Piscinibacter</taxon>
    </lineage>
</organism>
<dbReference type="SUPFAM" id="SSF53850">
    <property type="entry name" value="Periplasmic binding protein-like II"/>
    <property type="match status" value="1"/>
</dbReference>
<protein>
    <recommendedName>
        <fullName evidence="5">Tripartite-type tricarboxylate transporter, receptor component TctC</fullName>
    </recommendedName>
</protein>
<feature type="signal peptide" evidence="2">
    <location>
        <begin position="1"/>
        <end position="27"/>
    </location>
</feature>
<proteinExistence type="inferred from homology"/>
<dbReference type="PIRSF" id="PIRSF017082">
    <property type="entry name" value="YflP"/>
    <property type="match status" value="1"/>
</dbReference>
<keyword evidence="4" id="KW-1185">Reference proteome</keyword>
<accession>A0A7Y6NRK7</accession>
<reference evidence="3 4" key="1">
    <citation type="submission" date="2020-06" db="EMBL/GenBank/DDBJ databases">
        <title>Schlegella sp. ID0723 isolated from air conditioner.</title>
        <authorList>
            <person name="Kim D.Y."/>
            <person name="Kim D.-U."/>
        </authorList>
    </citation>
    <scope>NUCLEOTIDE SEQUENCE [LARGE SCALE GENOMIC DNA]</scope>
    <source>
        <strain evidence="3 4">ID0723</strain>
    </source>
</reference>
<evidence type="ECO:0000256" key="1">
    <source>
        <dbReference type="ARBA" id="ARBA00006987"/>
    </source>
</evidence>
<comment type="similarity">
    <text evidence="1">Belongs to the UPF0065 (bug) family.</text>
</comment>
<dbReference type="InterPro" id="IPR005064">
    <property type="entry name" value="BUG"/>
</dbReference>
<dbReference type="Gene3D" id="3.40.190.10">
    <property type="entry name" value="Periplasmic binding protein-like II"/>
    <property type="match status" value="1"/>
</dbReference>
<feature type="chain" id="PRO_5031420533" description="Tripartite-type tricarboxylate transporter, receptor component TctC" evidence="2">
    <location>
        <begin position="28"/>
        <end position="328"/>
    </location>
</feature>
<sequence>MDPLTRRAFTRLALAIPSAGSMSLAAAQGASGPSRVLVGYPAGGTLDATARRLADAWRKQGRSYIVDNRPGAAGRMASSQLKRERADGSTLLCTHTSALTIYPHVYSKLMYDAAADFVPISPIAAVDCAFAVSAAVPASVRSLKDYAAWVKQAAGNTSFASPAAGSMAHFLGYQFSEAAGLKLQHVPYRGSAPAMQDLLGGQIPAYFGFVADFVPYLKQGKLRILGVTGSGRSRFMPDVPTFAEQGFAGIRGVETYGVFAPPGTPDAVVKSIYDTVLVASKDEALLAGFEQIGFAPYTLPPQEYARLIQRERDAWKPIVQASGFRSEE</sequence>
<keyword evidence="2" id="KW-0732">Signal</keyword>
<dbReference type="PANTHER" id="PTHR42928">
    <property type="entry name" value="TRICARBOXYLATE-BINDING PROTEIN"/>
    <property type="match status" value="1"/>
</dbReference>
<name>A0A7Y6NRK7_9BURK</name>
<dbReference type="InterPro" id="IPR042100">
    <property type="entry name" value="Bug_dom1"/>
</dbReference>
<dbReference type="PANTHER" id="PTHR42928:SF5">
    <property type="entry name" value="BLR1237 PROTEIN"/>
    <property type="match status" value="1"/>
</dbReference>
<evidence type="ECO:0000313" key="4">
    <source>
        <dbReference type="Proteomes" id="UP000529637"/>
    </source>
</evidence>
<evidence type="ECO:0000256" key="2">
    <source>
        <dbReference type="SAM" id="SignalP"/>
    </source>
</evidence>
<dbReference type="EMBL" id="JABWMJ010000010">
    <property type="protein sequence ID" value="NUZ08021.1"/>
    <property type="molecule type" value="Genomic_DNA"/>
</dbReference>
<dbReference type="AlphaFoldDB" id="A0A7Y6NRK7"/>
<dbReference type="Proteomes" id="UP000529637">
    <property type="component" value="Unassembled WGS sequence"/>
</dbReference>
<evidence type="ECO:0000313" key="3">
    <source>
        <dbReference type="EMBL" id="NUZ08021.1"/>
    </source>
</evidence>
<evidence type="ECO:0008006" key="5">
    <source>
        <dbReference type="Google" id="ProtNLM"/>
    </source>
</evidence>
<gene>
    <name evidence="3" type="ORF">HQN59_19835</name>
</gene>
<comment type="caution">
    <text evidence="3">The sequence shown here is derived from an EMBL/GenBank/DDBJ whole genome shotgun (WGS) entry which is preliminary data.</text>
</comment>
<dbReference type="Pfam" id="PF03401">
    <property type="entry name" value="TctC"/>
    <property type="match status" value="1"/>
</dbReference>
<dbReference type="Gene3D" id="3.40.190.150">
    <property type="entry name" value="Bordetella uptake gene, domain 1"/>
    <property type="match status" value="1"/>
</dbReference>